<feature type="compositionally biased region" description="Low complexity" evidence="1">
    <location>
        <begin position="49"/>
        <end position="63"/>
    </location>
</feature>
<feature type="transmembrane region" description="Helical" evidence="2">
    <location>
        <begin position="438"/>
        <end position="464"/>
    </location>
</feature>
<dbReference type="AlphaFoldDB" id="A0A921KAK0"/>
<dbReference type="InterPro" id="IPR000326">
    <property type="entry name" value="PAP2/HPO"/>
</dbReference>
<evidence type="ECO:0000313" key="4">
    <source>
        <dbReference type="EMBL" id="HJF18007.1"/>
    </source>
</evidence>
<proteinExistence type="predicted"/>
<keyword evidence="2" id="KW-0472">Membrane</keyword>
<dbReference type="SMART" id="SM00014">
    <property type="entry name" value="acidPPc"/>
    <property type="match status" value="1"/>
</dbReference>
<reference evidence="4" key="1">
    <citation type="journal article" date="2021" name="PeerJ">
        <title>Extensive microbial diversity within the chicken gut microbiome revealed by metagenomics and culture.</title>
        <authorList>
            <person name="Gilroy R."/>
            <person name="Ravi A."/>
            <person name="Getino M."/>
            <person name="Pursley I."/>
            <person name="Horton D.L."/>
            <person name="Alikhan N.F."/>
            <person name="Baker D."/>
            <person name="Gharbi K."/>
            <person name="Hall N."/>
            <person name="Watson M."/>
            <person name="Adriaenssens E.M."/>
            <person name="Foster-Nyarko E."/>
            <person name="Jarju S."/>
            <person name="Secka A."/>
            <person name="Antonio M."/>
            <person name="Oren A."/>
            <person name="Chaudhuri R.R."/>
            <person name="La Ragione R."/>
            <person name="Hildebrand F."/>
            <person name="Pallen M.J."/>
        </authorList>
    </citation>
    <scope>NUCLEOTIDE SEQUENCE</scope>
    <source>
        <strain evidence="4">578</strain>
    </source>
</reference>
<dbReference type="InterPro" id="IPR036938">
    <property type="entry name" value="PAP2/HPO_sf"/>
</dbReference>
<reference evidence="4" key="2">
    <citation type="submission" date="2021-09" db="EMBL/GenBank/DDBJ databases">
        <authorList>
            <person name="Gilroy R."/>
        </authorList>
    </citation>
    <scope>NUCLEOTIDE SEQUENCE</scope>
    <source>
        <strain evidence="4">578</strain>
    </source>
</reference>
<feature type="domain" description="Phosphatidic acid phosphatase type 2/haloperoxidase" evidence="3">
    <location>
        <begin position="271"/>
        <end position="375"/>
    </location>
</feature>
<organism evidence="4 5">
    <name type="scientific">Aeriscardovia aeriphila</name>
    <dbReference type="NCBI Taxonomy" id="218139"/>
    <lineage>
        <taxon>Bacteria</taxon>
        <taxon>Bacillati</taxon>
        <taxon>Actinomycetota</taxon>
        <taxon>Actinomycetes</taxon>
        <taxon>Bifidobacteriales</taxon>
        <taxon>Bifidobacteriaceae</taxon>
        <taxon>Aeriscardovia</taxon>
    </lineage>
</organism>
<dbReference type="Pfam" id="PF01569">
    <property type="entry name" value="PAP2"/>
    <property type="match status" value="1"/>
</dbReference>
<dbReference type="Gene3D" id="1.20.144.10">
    <property type="entry name" value="Phosphatidic acid phosphatase type 2/haloperoxidase"/>
    <property type="match status" value="1"/>
</dbReference>
<dbReference type="EMBL" id="DYWK01000003">
    <property type="protein sequence ID" value="HJF18007.1"/>
    <property type="molecule type" value="Genomic_DNA"/>
</dbReference>
<sequence length="493" mass="51673">MAENTHQSEGLQQSETIAAQQAGAEPSSSDSLNRGQGLDASSAHDDGIAGACQGAAASGAQQAPRESFAEMIGLVGTSSHKPAAAATGTRADMDTGSDQLSEQLSGEATNEVAHEAENTGTDRTSSKSSRSGKARASRTSSTSSTSGTSSTSSKSRSSRARRAGHAAAPMSESLNDPLLSSPRWSARILCLLLAVGFLAAAGAVWLAFVRTITGQQYDEIVWSSFSRFIPQALRQVTLFFVSNYVTIAFVVLICLASFITALVRKRWELFAQLVVFGLVCLVGGWGLKRVLPRPHLARQMAAPANSSPSGHSVAAMAAALMLVMAVGLAWRWVASLIGWAFALLVGCSVVYGKWHRPSDVLVAFLFVTGIALLTLSVTRNSGMDRLGARRSSPTLQVVDTVLLVLGLLASCYGLYLLWQVRSGLPLAEGWRAGSPDFWVLTPAAASSALLIGGVAAVCVATVTIMRQVTASPLSAVGLVGAPPKPQKRNQITF</sequence>
<name>A0A921KAK0_9BIFI</name>
<protein>
    <submittedName>
        <fullName evidence="4">Phosphatase PAP2 family protein</fullName>
    </submittedName>
</protein>
<dbReference type="Proteomes" id="UP000715651">
    <property type="component" value="Unassembled WGS sequence"/>
</dbReference>
<feature type="transmembrane region" description="Helical" evidence="2">
    <location>
        <begin position="397"/>
        <end position="418"/>
    </location>
</feature>
<gene>
    <name evidence="4" type="ORF">K8U78_02420</name>
</gene>
<keyword evidence="2" id="KW-1133">Transmembrane helix</keyword>
<comment type="caution">
    <text evidence="4">The sequence shown here is derived from an EMBL/GenBank/DDBJ whole genome shotgun (WGS) entry which is preliminary data.</text>
</comment>
<evidence type="ECO:0000313" key="5">
    <source>
        <dbReference type="Proteomes" id="UP000715651"/>
    </source>
</evidence>
<feature type="compositionally biased region" description="Low complexity" evidence="1">
    <location>
        <begin position="119"/>
        <end position="129"/>
    </location>
</feature>
<feature type="transmembrane region" description="Helical" evidence="2">
    <location>
        <begin position="360"/>
        <end position="377"/>
    </location>
</feature>
<feature type="transmembrane region" description="Helical" evidence="2">
    <location>
        <begin position="311"/>
        <end position="329"/>
    </location>
</feature>
<feature type="compositionally biased region" description="Polar residues" evidence="1">
    <location>
        <begin position="1"/>
        <end position="19"/>
    </location>
</feature>
<keyword evidence="2" id="KW-0812">Transmembrane</keyword>
<feature type="transmembrane region" description="Helical" evidence="2">
    <location>
        <begin position="270"/>
        <end position="291"/>
    </location>
</feature>
<accession>A0A921KAK0</accession>
<feature type="transmembrane region" description="Helical" evidence="2">
    <location>
        <begin position="188"/>
        <end position="208"/>
    </location>
</feature>
<feature type="compositionally biased region" description="Polar residues" evidence="1">
    <location>
        <begin position="96"/>
        <end position="108"/>
    </location>
</feature>
<evidence type="ECO:0000256" key="2">
    <source>
        <dbReference type="SAM" id="Phobius"/>
    </source>
</evidence>
<feature type="compositionally biased region" description="Low complexity" evidence="1">
    <location>
        <begin position="137"/>
        <end position="155"/>
    </location>
</feature>
<evidence type="ECO:0000259" key="3">
    <source>
        <dbReference type="SMART" id="SM00014"/>
    </source>
</evidence>
<feature type="transmembrane region" description="Helical" evidence="2">
    <location>
        <begin position="244"/>
        <end position="263"/>
    </location>
</feature>
<evidence type="ECO:0000256" key="1">
    <source>
        <dbReference type="SAM" id="MobiDB-lite"/>
    </source>
</evidence>
<dbReference type="SUPFAM" id="SSF48317">
    <property type="entry name" value="Acid phosphatase/Vanadium-dependent haloperoxidase"/>
    <property type="match status" value="1"/>
</dbReference>
<feature type="region of interest" description="Disordered" evidence="1">
    <location>
        <begin position="1"/>
        <end position="175"/>
    </location>
</feature>